<comment type="cofactor">
    <cofactor evidence="3">
        <name>Fe(2+)</name>
        <dbReference type="ChEBI" id="CHEBI:29033"/>
    </cofactor>
</comment>
<dbReference type="GO" id="GO:0008419">
    <property type="term" value="F:RNA lariat debranching enzyme activity"/>
    <property type="evidence" value="ECO:0007669"/>
    <property type="project" value="UniProtKB-ARBA"/>
</dbReference>
<keyword evidence="17" id="KW-1185">Reference proteome</keyword>
<keyword evidence="12" id="KW-0539">Nucleus</keyword>
<evidence type="ECO:0000256" key="9">
    <source>
        <dbReference type="ARBA" id="ARBA00022833"/>
    </source>
</evidence>
<dbReference type="EMBL" id="FO082048">
    <property type="protein sequence ID" value="CCE84703.1"/>
    <property type="molecule type" value="Genomic_DNA"/>
</dbReference>
<evidence type="ECO:0000256" key="2">
    <source>
        <dbReference type="ARBA" id="ARBA00001947"/>
    </source>
</evidence>
<dbReference type="STRING" id="559304.G8Y7X3"/>
<dbReference type="AlphaFoldDB" id="G8Y7X3"/>
<dbReference type="CDD" id="cd00844">
    <property type="entry name" value="MPP_Dbr1_N"/>
    <property type="match status" value="1"/>
</dbReference>
<evidence type="ECO:0000256" key="3">
    <source>
        <dbReference type="ARBA" id="ARBA00001954"/>
    </source>
</evidence>
<feature type="domain" description="Lariat debranching enzyme C-terminal" evidence="14">
    <location>
        <begin position="312"/>
        <end position="467"/>
    </location>
</feature>
<dbReference type="HOGENOM" id="CLU_005893_1_0_1"/>
<evidence type="ECO:0000256" key="8">
    <source>
        <dbReference type="ARBA" id="ARBA00022801"/>
    </source>
</evidence>
<keyword evidence="6" id="KW-0507">mRNA processing</keyword>
<dbReference type="SUPFAM" id="SSF56300">
    <property type="entry name" value="Metallo-dependent phosphatases"/>
    <property type="match status" value="1"/>
</dbReference>
<feature type="region of interest" description="Disordered" evidence="13">
    <location>
        <begin position="292"/>
        <end position="320"/>
    </location>
</feature>
<dbReference type="GO" id="GO:0005634">
    <property type="term" value="C:nucleus"/>
    <property type="evidence" value="ECO:0007669"/>
    <property type="project" value="UniProtKB-SubCell"/>
</dbReference>
<dbReference type="GO" id="GO:0046872">
    <property type="term" value="F:metal ion binding"/>
    <property type="evidence" value="ECO:0007669"/>
    <property type="project" value="UniProtKB-KW"/>
</dbReference>
<keyword evidence="11" id="KW-0464">Manganese</keyword>
<dbReference type="Pfam" id="PF05011">
    <property type="entry name" value="DBR1"/>
    <property type="match status" value="1"/>
</dbReference>
<evidence type="ECO:0000256" key="4">
    <source>
        <dbReference type="ARBA" id="ARBA00004123"/>
    </source>
</evidence>
<keyword evidence="8" id="KW-0378">Hydrolase</keyword>
<reference evidence="16" key="1">
    <citation type="submission" date="2011-10" db="EMBL/GenBank/DDBJ databases">
        <authorList>
            <person name="Genoscope - CEA"/>
        </authorList>
    </citation>
    <scope>NUCLEOTIDE SEQUENCE</scope>
</reference>
<evidence type="ECO:0000313" key="17">
    <source>
        <dbReference type="Proteomes" id="UP000005222"/>
    </source>
</evidence>
<dbReference type="Proteomes" id="UP000005222">
    <property type="component" value="Chromosome K"/>
</dbReference>
<comment type="cofactor">
    <cofactor evidence="2">
        <name>Zn(2+)</name>
        <dbReference type="ChEBI" id="CHEBI:29105"/>
    </cofactor>
</comment>
<evidence type="ECO:0000313" key="16">
    <source>
        <dbReference type="EMBL" id="CCE84703.1"/>
    </source>
</evidence>
<evidence type="ECO:0000256" key="11">
    <source>
        <dbReference type="ARBA" id="ARBA00023211"/>
    </source>
</evidence>
<feature type="compositionally biased region" description="Basic and acidic residues" evidence="13">
    <location>
        <begin position="267"/>
        <end position="276"/>
    </location>
</feature>
<dbReference type="OrthoDB" id="407609at2759"/>
<evidence type="ECO:0000259" key="14">
    <source>
        <dbReference type="SMART" id="SM01124"/>
    </source>
</evidence>
<proteinExistence type="inferred from homology"/>
<evidence type="ECO:0000256" key="12">
    <source>
        <dbReference type="ARBA" id="ARBA00023242"/>
    </source>
</evidence>
<evidence type="ECO:0000256" key="13">
    <source>
        <dbReference type="SAM" id="MobiDB-lite"/>
    </source>
</evidence>
<dbReference type="Pfam" id="PF00149">
    <property type="entry name" value="Metallophos"/>
    <property type="match status" value="1"/>
</dbReference>
<dbReference type="InterPro" id="IPR004843">
    <property type="entry name" value="Calcineurin-like_PHP"/>
</dbReference>
<dbReference type="InterPro" id="IPR007708">
    <property type="entry name" value="DBR1_C"/>
</dbReference>
<dbReference type="GO" id="GO:0000398">
    <property type="term" value="P:mRNA splicing, via spliceosome"/>
    <property type="evidence" value="ECO:0007669"/>
    <property type="project" value="TreeGrafter"/>
</dbReference>
<dbReference type="PANTHER" id="PTHR12849">
    <property type="entry name" value="RNA LARIAT DEBRANCHING ENZYME"/>
    <property type="match status" value="1"/>
</dbReference>
<dbReference type="eggNOG" id="KOG2863">
    <property type="taxonomic scope" value="Eukaryota"/>
</dbReference>
<comment type="subcellular location">
    <subcellularLocation>
        <location evidence="4">Nucleus</location>
    </subcellularLocation>
</comment>
<accession>G8Y7X3</accession>
<keyword evidence="10" id="KW-0408">Iron</keyword>
<keyword evidence="9" id="KW-0862">Zinc</keyword>
<gene>
    <name evidence="16" type="primary">Piso0_004257</name>
    <name evidence="15" type="ORF">GNLVRS01_PISO0K12902g</name>
    <name evidence="16" type="ORF">GNLVRS01_PISO0L12903g</name>
</gene>
<evidence type="ECO:0000256" key="5">
    <source>
        <dbReference type="ARBA" id="ARBA00006045"/>
    </source>
</evidence>
<feature type="region of interest" description="Disordered" evidence="13">
    <location>
        <begin position="247"/>
        <end position="276"/>
    </location>
</feature>
<feature type="compositionally biased region" description="Low complexity" evidence="13">
    <location>
        <begin position="296"/>
        <end position="313"/>
    </location>
</feature>
<organism evidence="16 17">
    <name type="scientific">Pichia sorbitophila (strain ATCC MYA-4447 / BCRC 22081 / CBS 7064 / NBRC 10061 / NRRL Y-12695)</name>
    <name type="common">Hybrid yeast</name>
    <dbReference type="NCBI Taxonomy" id="559304"/>
    <lineage>
        <taxon>Eukaryota</taxon>
        <taxon>Fungi</taxon>
        <taxon>Dikarya</taxon>
        <taxon>Ascomycota</taxon>
        <taxon>Saccharomycotina</taxon>
        <taxon>Pichiomycetes</taxon>
        <taxon>Debaryomycetaceae</taxon>
        <taxon>Millerozyma</taxon>
    </lineage>
</organism>
<dbReference type="EMBL" id="FO082049">
    <property type="protein sequence ID" value="CCE83672.1"/>
    <property type="molecule type" value="Genomic_DNA"/>
</dbReference>
<sequence>MKSNSVRVAVEGCCHGMLNKIYDALPANVNLLIICGDFQALRNKADLQTISVPRKYRTMGDFHEYYSGRRKAPVLTIFIGGNHECSSYLKELRYGGWVAPNIYYLGEFGVVWYKGLRISGWSGIFNHSTFVNSALHYDNGREPLPYSAQSLRTVYHTKPKNYLKMLLMKDEAVDVVLSHDWPQHIEKKGDLAGLLKRKPFFATDVQRGHLGSPLNKVLFYSIKPRYWFCAHLHVYFDTIVDHAPSESEEILSGKPDEDIEKSNPNSDEDKAQKPVETEEVIDIDLDMDMDMDTDVDGNTSASGSKTAAASNNNPNSKRKQASATHFIALDKCLPKRKFLRVIDIDVSDVNKDHISYKKNVLALDRRATAINKIVEKLVGENDRALSHISFSDFIAFYRKHSAFYDELVEEVEHEVSSLDKIPNEEFVLDSKLFNPIAPDSSQKNVATKYWDNDQTKRYCSKFGVPFK</sequence>
<dbReference type="FunCoup" id="G8Y7X3">
    <property type="interactions" value="1113"/>
</dbReference>
<dbReference type="InParanoid" id="G8Y7X3"/>
<comment type="cofactor">
    <cofactor evidence="1">
        <name>Mn(2+)</name>
        <dbReference type="ChEBI" id="CHEBI:29035"/>
    </cofactor>
</comment>
<evidence type="ECO:0000256" key="10">
    <source>
        <dbReference type="ARBA" id="ARBA00023004"/>
    </source>
</evidence>
<protein>
    <submittedName>
        <fullName evidence="16">Piso0_004257 protein</fullName>
    </submittedName>
</protein>
<reference evidence="17" key="2">
    <citation type="journal article" date="2012" name="G3 (Bethesda)">
        <title>Pichia sorbitophila, an interspecies yeast hybrid reveals early steps of genome resolution following polyploidization.</title>
        <authorList>
            <person name="Leh Louis V."/>
            <person name="Despons L."/>
            <person name="Friedrich A."/>
            <person name="Martin T."/>
            <person name="Durrens P."/>
            <person name="Casaregola S."/>
            <person name="Neuveglise C."/>
            <person name="Fairhead C."/>
            <person name="Marck C."/>
            <person name="Cruz J.A."/>
            <person name="Straub M.L."/>
            <person name="Kugler V."/>
            <person name="Sacerdot C."/>
            <person name="Uzunov Z."/>
            <person name="Thierry A."/>
            <person name="Weiss S."/>
            <person name="Bleykasten C."/>
            <person name="De Montigny J."/>
            <person name="Jacques N."/>
            <person name="Jung P."/>
            <person name="Lemaire M."/>
            <person name="Mallet S."/>
            <person name="Morel G."/>
            <person name="Richard G.F."/>
            <person name="Sarkar A."/>
            <person name="Savel G."/>
            <person name="Schacherer J."/>
            <person name="Seret M.L."/>
            <person name="Talla E."/>
            <person name="Samson G."/>
            <person name="Jubin C."/>
            <person name="Poulain J."/>
            <person name="Vacherie B."/>
            <person name="Barbe V."/>
            <person name="Pelletier E."/>
            <person name="Sherman D.J."/>
            <person name="Westhof E."/>
            <person name="Weissenbach J."/>
            <person name="Baret P.V."/>
            <person name="Wincker P."/>
            <person name="Gaillardin C."/>
            <person name="Dujon B."/>
            <person name="Souciet J.L."/>
        </authorList>
    </citation>
    <scope>NUCLEOTIDE SEQUENCE [LARGE SCALE GENOMIC DNA]</scope>
    <source>
        <strain evidence="17">ATCC MYA-4447 / BCRC 22081 / CBS 7064 / NBRC 10061 / NRRL Y-12695</strain>
    </source>
</reference>
<evidence type="ECO:0000256" key="1">
    <source>
        <dbReference type="ARBA" id="ARBA00001936"/>
    </source>
</evidence>
<dbReference type="InterPro" id="IPR029052">
    <property type="entry name" value="Metallo-depent_PP-like"/>
</dbReference>
<name>G8Y7X3_PICSO</name>
<evidence type="ECO:0000256" key="6">
    <source>
        <dbReference type="ARBA" id="ARBA00022664"/>
    </source>
</evidence>
<evidence type="ECO:0000256" key="7">
    <source>
        <dbReference type="ARBA" id="ARBA00022723"/>
    </source>
</evidence>
<keyword evidence="7" id="KW-0479">Metal-binding</keyword>
<dbReference type="Proteomes" id="UP000005222">
    <property type="component" value="Chromosome L"/>
</dbReference>
<dbReference type="SMART" id="SM01124">
    <property type="entry name" value="DBR1"/>
    <property type="match status" value="1"/>
</dbReference>
<dbReference type="PANTHER" id="PTHR12849:SF0">
    <property type="entry name" value="LARIAT DEBRANCHING ENZYME"/>
    <property type="match status" value="1"/>
</dbReference>
<dbReference type="InterPro" id="IPR041816">
    <property type="entry name" value="Dbr1_N"/>
</dbReference>
<comment type="similarity">
    <text evidence="5">Belongs to the lariat debranching enzyme family.</text>
</comment>
<evidence type="ECO:0000313" key="15">
    <source>
        <dbReference type="EMBL" id="CCE83672.1"/>
    </source>
</evidence>